<name>A0A9I9CKU9_CUCME</name>
<organism evidence="1">
    <name type="scientific">Cucumis melo</name>
    <name type="common">Muskmelon</name>
    <dbReference type="NCBI Taxonomy" id="3656"/>
    <lineage>
        <taxon>Eukaryota</taxon>
        <taxon>Viridiplantae</taxon>
        <taxon>Streptophyta</taxon>
        <taxon>Embryophyta</taxon>
        <taxon>Tracheophyta</taxon>
        <taxon>Spermatophyta</taxon>
        <taxon>Magnoliopsida</taxon>
        <taxon>eudicotyledons</taxon>
        <taxon>Gunneridae</taxon>
        <taxon>Pentapetalae</taxon>
        <taxon>rosids</taxon>
        <taxon>fabids</taxon>
        <taxon>Cucurbitales</taxon>
        <taxon>Cucurbitaceae</taxon>
        <taxon>Benincaseae</taxon>
        <taxon>Cucumis</taxon>
    </lineage>
</organism>
<protein>
    <submittedName>
        <fullName evidence="1">Uncharacterized protein</fullName>
    </submittedName>
</protein>
<reference evidence="1" key="1">
    <citation type="submission" date="2023-03" db="UniProtKB">
        <authorList>
            <consortium name="EnsemblPlants"/>
        </authorList>
    </citation>
    <scope>IDENTIFICATION</scope>
</reference>
<proteinExistence type="predicted"/>
<evidence type="ECO:0000313" key="1">
    <source>
        <dbReference type="EnsemblPlants" id="MELO3C005212.2.1"/>
    </source>
</evidence>
<sequence length="71" mass="8009">MEAAAVVLQNESEKEKGFFFVDWQDVEETENSKLEEAFEAAMATGEYYEMLEELSSSGISPKLIHFQALAN</sequence>
<dbReference type="AlphaFoldDB" id="A0A9I9CKU9"/>
<dbReference type="Gramene" id="MELO3C005212.2.1">
    <property type="protein sequence ID" value="MELO3C005212.2.1"/>
    <property type="gene ID" value="MELO3C005212.2"/>
</dbReference>
<accession>A0A9I9CKU9</accession>
<dbReference type="EnsemblPlants" id="MELO3C005212.2.1">
    <property type="protein sequence ID" value="MELO3C005212.2.1"/>
    <property type="gene ID" value="MELO3C005212.2"/>
</dbReference>